<accession>A0AAE1L781</accession>
<evidence type="ECO:0000313" key="3">
    <source>
        <dbReference type="EMBL" id="KAK3909231.1"/>
    </source>
</evidence>
<name>A0AAE1L781_9NEOP</name>
<reference evidence="3" key="1">
    <citation type="submission" date="2021-07" db="EMBL/GenBank/DDBJ databases">
        <authorList>
            <person name="Catto M.A."/>
            <person name="Jacobson A."/>
            <person name="Kennedy G."/>
            <person name="Labadie P."/>
            <person name="Hunt B.G."/>
            <person name="Srinivasan R."/>
        </authorList>
    </citation>
    <scope>NUCLEOTIDE SEQUENCE</scope>
    <source>
        <strain evidence="3">PL_HMW_Pooled</strain>
        <tissue evidence="3">Head</tissue>
    </source>
</reference>
<dbReference type="Gene3D" id="1.25.40.420">
    <property type="match status" value="1"/>
</dbReference>
<keyword evidence="4" id="KW-1185">Reference proteome</keyword>
<dbReference type="SMART" id="SM00225">
    <property type="entry name" value="BTB"/>
    <property type="match status" value="1"/>
</dbReference>
<proteinExistence type="predicted"/>
<dbReference type="Pfam" id="PF00651">
    <property type="entry name" value="BTB"/>
    <property type="match status" value="1"/>
</dbReference>
<dbReference type="InterPro" id="IPR011333">
    <property type="entry name" value="SKP1/BTB/POZ_sf"/>
</dbReference>
<gene>
    <name evidence="3" type="ORF">KUF71_003830</name>
</gene>
<dbReference type="PROSITE" id="PS50097">
    <property type="entry name" value="BTB"/>
    <property type="match status" value="1"/>
</dbReference>
<sequence length="407" mass="44513">MSSEDSCSDPRPPPRGRGRDSKVSSWDREDVCLDGEWSFTSRPLLHVSHTWVLERRALMGCEWTLLTSRRFGSRQDDDVTWTVSLEVDTGLVRSSSSSEPAVLRPTDTVKPLPALVLQARVCVAFGTGVAHKRVFFKAALRAQEEAVRVDESAAAQAVLDAAGEYAFGDRALVGMTRLDPHRRECIGTLYLVESDLAPVTVRVDIAYFADVEEARPGPAGVSLRVPPCSLSADMEALLADGQLADAVLAADGREWRVHKAILAARSSVFAAMFKHDMAESKSSRVTVGDVSADVLDQVLRYMYTGKVDHIRVLGADLLAVADRYALPRLKALCEEELARSVSDDNALDVLLTADLHSARELRLAALQCISSNIHKVLGTAAWRELVSLRPHLLEQVLATCVNHPIPE</sequence>
<dbReference type="InterPro" id="IPR000210">
    <property type="entry name" value="BTB/POZ_dom"/>
</dbReference>
<evidence type="ECO:0000259" key="2">
    <source>
        <dbReference type="PROSITE" id="PS50097"/>
    </source>
</evidence>
<dbReference type="EMBL" id="JAHWGI010000085">
    <property type="protein sequence ID" value="KAK3909231.1"/>
    <property type="molecule type" value="Genomic_DNA"/>
</dbReference>
<protein>
    <submittedName>
        <fullName evidence="3">Speckle-type POZ protein B</fullName>
    </submittedName>
</protein>
<comment type="caution">
    <text evidence="3">The sequence shown here is derived from an EMBL/GenBank/DDBJ whole genome shotgun (WGS) entry which is preliminary data.</text>
</comment>
<dbReference type="FunFam" id="3.30.710.10:FF:000159">
    <property type="entry name" value="Speckle-type POZ protein B"/>
    <property type="match status" value="1"/>
</dbReference>
<reference evidence="3" key="2">
    <citation type="journal article" date="2023" name="BMC Genomics">
        <title>Pest status, molecular evolution, and epigenetic factors derived from the genome assembly of Frankliniella fusca, a thysanopteran phytovirus vector.</title>
        <authorList>
            <person name="Catto M.A."/>
            <person name="Labadie P.E."/>
            <person name="Jacobson A.L."/>
            <person name="Kennedy G.G."/>
            <person name="Srinivasan R."/>
            <person name="Hunt B.G."/>
        </authorList>
    </citation>
    <scope>NUCLEOTIDE SEQUENCE</scope>
    <source>
        <strain evidence="3">PL_HMW_Pooled</strain>
    </source>
</reference>
<feature type="domain" description="BTB" evidence="2">
    <location>
        <begin position="244"/>
        <end position="311"/>
    </location>
</feature>
<dbReference type="Proteomes" id="UP001219518">
    <property type="component" value="Unassembled WGS sequence"/>
</dbReference>
<dbReference type="PANTHER" id="PTHR24413">
    <property type="entry name" value="SPECKLE-TYPE POZ PROTEIN"/>
    <property type="match status" value="1"/>
</dbReference>
<dbReference type="AlphaFoldDB" id="A0AAE1L781"/>
<dbReference type="SUPFAM" id="SSF54695">
    <property type="entry name" value="POZ domain"/>
    <property type="match status" value="1"/>
</dbReference>
<dbReference type="Gene3D" id="3.30.710.10">
    <property type="entry name" value="Potassium Channel Kv1.1, Chain A"/>
    <property type="match status" value="1"/>
</dbReference>
<feature type="region of interest" description="Disordered" evidence="1">
    <location>
        <begin position="1"/>
        <end position="23"/>
    </location>
</feature>
<evidence type="ECO:0000313" key="4">
    <source>
        <dbReference type="Proteomes" id="UP001219518"/>
    </source>
</evidence>
<evidence type="ECO:0000256" key="1">
    <source>
        <dbReference type="SAM" id="MobiDB-lite"/>
    </source>
</evidence>
<organism evidence="3 4">
    <name type="scientific">Frankliniella fusca</name>
    <dbReference type="NCBI Taxonomy" id="407009"/>
    <lineage>
        <taxon>Eukaryota</taxon>
        <taxon>Metazoa</taxon>
        <taxon>Ecdysozoa</taxon>
        <taxon>Arthropoda</taxon>
        <taxon>Hexapoda</taxon>
        <taxon>Insecta</taxon>
        <taxon>Pterygota</taxon>
        <taxon>Neoptera</taxon>
        <taxon>Paraneoptera</taxon>
        <taxon>Thysanoptera</taxon>
        <taxon>Terebrantia</taxon>
        <taxon>Thripoidea</taxon>
        <taxon>Thripidae</taxon>
        <taxon>Frankliniella</taxon>
    </lineage>
</organism>